<evidence type="ECO:0000256" key="2">
    <source>
        <dbReference type="SAM" id="Phobius"/>
    </source>
</evidence>
<dbReference type="Pfam" id="PF03780">
    <property type="entry name" value="Asp23"/>
    <property type="match status" value="1"/>
</dbReference>
<name>A0A498RD70_9FIRM</name>
<keyword evidence="2" id="KW-0472">Membrane</keyword>
<comment type="similarity">
    <text evidence="1">Belongs to the asp23 family.</text>
</comment>
<dbReference type="EMBL" id="UPPP01000083">
    <property type="protein sequence ID" value="VBB08013.1"/>
    <property type="molecule type" value="Genomic_DNA"/>
</dbReference>
<feature type="transmembrane region" description="Helical" evidence="2">
    <location>
        <begin position="44"/>
        <end position="65"/>
    </location>
</feature>
<keyword evidence="2" id="KW-1133">Transmembrane helix</keyword>
<keyword evidence="4" id="KW-1185">Reference proteome</keyword>
<evidence type="ECO:0000313" key="4">
    <source>
        <dbReference type="Proteomes" id="UP000277811"/>
    </source>
</evidence>
<evidence type="ECO:0000256" key="1">
    <source>
        <dbReference type="ARBA" id="ARBA00005721"/>
    </source>
</evidence>
<gene>
    <name evidence="3" type="ORF">LUCI_3278</name>
</gene>
<dbReference type="InterPro" id="IPR005531">
    <property type="entry name" value="Asp23"/>
</dbReference>
<sequence>MGIIDRVILSIYTVLLALLSLGIILLGLSLVSLDWLWTGLQHVYGRWEAALIGAVFFMVSIRLLLAGVRSRHAKDTIVHHTDMGDVHISINAIENLVEKAARHTRGVRGVKVAVGTVGEALKVNLKVIVSPESNVPAVSAEMQNKVNEYIKNTVGVELVDVRILVENISNEFKPRQRVE</sequence>
<dbReference type="AlphaFoldDB" id="A0A498RD70"/>
<proteinExistence type="inferred from homology"/>
<feature type="transmembrane region" description="Helical" evidence="2">
    <location>
        <begin position="7"/>
        <end position="32"/>
    </location>
</feature>
<dbReference type="OrthoDB" id="1679795at2"/>
<dbReference type="Proteomes" id="UP000277811">
    <property type="component" value="Unassembled WGS sequence"/>
</dbReference>
<organism evidence="3 4">
    <name type="scientific">Lucifera butyrica</name>
    <dbReference type="NCBI Taxonomy" id="1351585"/>
    <lineage>
        <taxon>Bacteria</taxon>
        <taxon>Bacillati</taxon>
        <taxon>Bacillota</taxon>
        <taxon>Negativicutes</taxon>
        <taxon>Veillonellales</taxon>
        <taxon>Veillonellaceae</taxon>
        <taxon>Lucifera</taxon>
    </lineage>
</organism>
<protein>
    <submittedName>
        <fullName evidence="3">Alkaline shock protein asp23</fullName>
    </submittedName>
</protein>
<keyword evidence="2" id="KW-0812">Transmembrane</keyword>
<reference evidence="3 4" key="1">
    <citation type="submission" date="2018-06" db="EMBL/GenBank/DDBJ databases">
        <authorList>
            <person name="Strepis N."/>
        </authorList>
    </citation>
    <scope>NUCLEOTIDE SEQUENCE [LARGE SCALE GENOMIC DNA]</scope>
    <source>
        <strain evidence="3">LUCI</strain>
    </source>
</reference>
<dbReference type="NCBIfam" id="NF033218">
    <property type="entry name" value="anchor_AmaP"/>
    <property type="match status" value="1"/>
</dbReference>
<evidence type="ECO:0000313" key="3">
    <source>
        <dbReference type="EMBL" id="VBB08013.1"/>
    </source>
</evidence>
<accession>A0A498RD70</accession>
<dbReference type="RefSeq" id="WP_122628929.1">
    <property type="nucleotide sequence ID" value="NZ_UPPP01000083.1"/>
</dbReference>